<keyword evidence="5 7" id="KW-1133">Transmembrane helix</keyword>
<dbReference type="RefSeq" id="XP_040711407.1">
    <property type="nucleotide sequence ID" value="XM_040861151.1"/>
</dbReference>
<dbReference type="InterPro" id="IPR039020">
    <property type="entry name" value="PaxB-like"/>
</dbReference>
<evidence type="ECO:0000313" key="9">
    <source>
        <dbReference type="Proteomes" id="UP000193689"/>
    </source>
</evidence>
<name>A0A1Y2DGU7_9PEZI</name>
<dbReference type="InParanoid" id="A0A1Y2DGU7"/>
<dbReference type="EMBL" id="MCFJ01000016">
    <property type="protein sequence ID" value="ORY58490.1"/>
    <property type="molecule type" value="Genomic_DNA"/>
</dbReference>
<proteinExistence type="inferred from homology"/>
<dbReference type="OrthoDB" id="5294024at2759"/>
<evidence type="ECO:0008006" key="10">
    <source>
        <dbReference type="Google" id="ProtNLM"/>
    </source>
</evidence>
<accession>A0A1Y2DGU7</accession>
<feature type="transmembrane region" description="Helical" evidence="7">
    <location>
        <begin position="195"/>
        <end position="217"/>
    </location>
</feature>
<organism evidence="8 9">
    <name type="scientific">Pseudomassariella vexata</name>
    <dbReference type="NCBI Taxonomy" id="1141098"/>
    <lineage>
        <taxon>Eukaryota</taxon>
        <taxon>Fungi</taxon>
        <taxon>Dikarya</taxon>
        <taxon>Ascomycota</taxon>
        <taxon>Pezizomycotina</taxon>
        <taxon>Sordariomycetes</taxon>
        <taxon>Xylariomycetidae</taxon>
        <taxon>Amphisphaeriales</taxon>
        <taxon>Pseudomassariaceae</taxon>
        <taxon>Pseudomassariella</taxon>
    </lineage>
</organism>
<evidence type="ECO:0000256" key="5">
    <source>
        <dbReference type="ARBA" id="ARBA00022989"/>
    </source>
</evidence>
<feature type="transmembrane region" description="Helical" evidence="7">
    <location>
        <begin position="14"/>
        <end position="37"/>
    </location>
</feature>
<keyword evidence="6 7" id="KW-0472">Membrane</keyword>
<evidence type="ECO:0000256" key="3">
    <source>
        <dbReference type="ARBA" id="ARBA00006757"/>
    </source>
</evidence>
<gene>
    <name evidence="8" type="ORF">BCR38DRAFT_447456</name>
</gene>
<dbReference type="GO" id="GO:0016020">
    <property type="term" value="C:membrane"/>
    <property type="evidence" value="ECO:0007669"/>
    <property type="project" value="UniProtKB-SubCell"/>
</dbReference>
<evidence type="ECO:0000256" key="7">
    <source>
        <dbReference type="SAM" id="Phobius"/>
    </source>
</evidence>
<dbReference type="GeneID" id="63777363"/>
<sequence length="277" mass="30972">MGSSDIPPPHAPPWLIPLSTLFLGTGVLFWVLTYILMTRRGLATQSYGMPIVGLAINVSWEIIYGFYVAEAWLEKSGFLFWLLLDLGVIYTTVRYAPLEWRDGGRQVVGRHMGWILGFMLLVGCWGHYAFASWWLSRPGVGVGDKTGKWFHGEEGYDTTELAYWSAGVSQLVLSAGSLAMLLVRGHSGGTGYVIWFCRFVGSVSGMGLCNALLWWYWPEAHGYFLHPLGVFMCGLSLLCDLSYPFLLWQVRRTERMLPDGRLVAGDVVVSSKVDKTL</sequence>
<dbReference type="GO" id="GO:0016829">
    <property type="term" value="F:lyase activity"/>
    <property type="evidence" value="ECO:0007669"/>
    <property type="project" value="InterPro"/>
</dbReference>
<comment type="subcellular location">
    <subcellularLocation>
        <location evidence="1">Membrane</location>
        <topology evidence="1">Multi-pass membrane protein</topology>
    </subcellularLocation>
</comment>
<dbReference type="PANTHER" id="PTHR42038:SF2">
    <property type="entry name" value="TERPENE CYCLASE AUSL"/>
    <property type="match status" value="1"/>
</dbReference>
<evidence type="ECO:0000256" key="4">
    <source>
        <dbReference type="ARBA" id="ARBA00022692"/>
    </source>
</evidence>
<protein>
    <recommendedName>
        <fullName evidence="10">Integral membrane protein</fullName>
    </recommendedName>
</protein>
<feature type="transmembrane region" description="Helical" evidence="7">
    <location>
        <begin position="161"/>
        <end position="183"/>
    </location>
</feature>
<comment type="pathway">
    <text evidence="2">Secondary metabolite biosynthesis.</text>
</comment>
<keyword evidence="4 7" id="KW-0812">Transmembrane</keyword>
<evidence type="ECO:0000256" key="6">
    <source>
        <dbReference type="ARBA" id="ARBA00023136"/>
    </source>
</evidence>
<keyword evidence="9" id="KW-1185">Reference proteome</keyword>
<dbReference type="PANTHER" id="PTHR42038">
    <property type="match status" value="1"/>
</dbReference>
<feature type="transmembrane region" description="Helical" evidence="7">
    <location>
        <begin position="223"/>
        <end position="246"/>
    </location>
</feature>
<feature type="transmembrane region" description="Helical" evidence="7">
    <location>
        <begin position="75"/>
        <end position="93"/>
    </location>
</feature>
<evidence type="ECO:0000313" key="8">
    <source>
        <dbReference type="EMBL" id="ORY58490.1"/>
    </source>
</evidence>
<comment type="similarity">
    <text evidence="3">Belongs to the paxB family.</text>
</comment>
<feature type="transmembrane region" description="Helical" evidence="7">
    <location>
        <begin position="114"/>
        <end position="135"/>
    </location>
</feature>
<dbReference type="Pfam" id="PF25129">
    <property type="entry name" value="Pyr4-TMTC"/>
    <property type="match status" value="1"/>
</dbReference>
<dbReference type="Proteomes" id="UP000193689">
    <property type="component" value="Unassembled WGS sequence"/>
</dbReference>
<evidence type="ECO:0000256" key="2">
    <source>
        <dbReference type="ARBA" id="ARBA00005179"/>
    </source>
</evidence>
<feature type="transmembrane region" description="Helical" evidence="7">
    <location>
        <begin position="49"/>
        <end position="69"/>
    </location>
</feature>
<evidence type="ECO:0000256" key="1">
    <source>
        <dbReference type="ARBA" id="ARBA00004141"/>
    </source>
</evidence>
<reference evidence="8 9" key="1">
    <citation type="submission" date="2016-07" db="EMBL/GenBank/DDBJ databases">
        <title>Pervasive Adenine N6-methylation of Active Genes in Fungi.</title>
        <authorList>
            <consortium name="DOE Joint Genome Institute"/>
            <person name="Mondo S.J."/>
            <person name="Dannebaum R.O."/>
            <person name="Kuo R.C."/>
            <person name="Labutti K."/>
            <person name="Haridas S."/>
            <person name="Kuo A."/>
            <person name="Salamov A."/>
            <person name="Ahrendt S.R."/>
            <person name="Lipzen A."/>
            <person name="Sullivan W."/>
            <person name="Andreopoulos W.B."/>
            <person name="Clum A."/>
            <person name="Lindquist E."/>
            <person name="Daum C."/>
            <person name="Ramamoorthy G.K."/>
            <person name="Gryganskyi A."/>
            <person name="Culley D."/>
            <person name="Magnuson J.K."/>
            <person name="James T.Y."/>
            <person name="O'Malley M.A."/>
            <person name="Stajich J.E."/>
            <person name="Spatafora J.W."/>
            <person name="Visel A."/>
            <person name="Grigoriev I.V."/>
        </authorList>
    </citation>
    <scope>NUCLEOTIDE SEQUENCE [LARGE SCALE GENOMIC DNA]</scope>
    <source>
        <strain evidence="8 9">CBS 129021</strain>
    </source>
</reference>
<comment type="caution">
    <text evidence="8">The sequence shown here is derived from an EMBL/GenBank/DDBJ whole genome shotgun (WGS) entry which is preliminary data.</text>
</comment>
<dbReference type="AlphaFoldDB" id="A0A1Y2DGU7"/>